<dbReference type="PROSITE" id="PS51460">
    <property type="entry name" value="GAR"/>
    <property type="match status" value="1"/>
</dbReference>
<feature type="compositionally biased region" description="Polar residues" evidence="4">
    <location>
        <begin position="723"/>
        <end position="735"/>
    </location>
</feature>
<dbReference type="Proteomes" id="UP001219355">
    <property type="component" value="Chromosome 5"/>
</dbReference>
<dbReference type="GO" id="GO:0008017">
    <property type="term" value="F:microtubule binding"/>
    <property type="evidence" value="ECO:0007669"/>
    <property type="project" value="InterPro"/>
</dbReference>
<dbReference type="Gene3D" id="3.30.920.20">
    <property type="entry name" value="Gas2-like domain"/>
    <property type="match status" value="1"/>
</dbReference>
<feature type="region of interest" description="Disordered" evidence="4">
    <location>
        <begin position="475"/>
        <end position="502"/>
    </location>
</feature>
<evidence type="ECO:0000256" key="4">
    <source>
        <dbReference type="SAM" id="MobiDB-lite"/>
    </source>
</evidence>
<evidence type="ECO:0000256" key="2">
    <source>
        <dbReference type="ARBA" id="ARBA00022490"/>
    </source>
</evidence>
<keyword evidence="2" id="KW-0963">Cytoplasm</keyword>
<accession>A0AAF0DNJ6</accession>
<feature type="region of interest" description="Disordered" evidence="4">
    <location>
        <begin position="907"/>
        <end position="943"/>
    </location>
</feature>
<keyword evidence="3" id="KW-0206">Cytoskeleton</keyword>
<feature type="compositionally biased region" description="Low complexity" evidence="4">
    <location>
        <begin position="522"/>
        <end position="533"/>
    </location>
</feature>
<feature type="region of interest" description="Disordered" evidence="4">
    <location>
        <begin position="392"/>
        <end position="454"/>
    </location>
</feature>
<dbReference type="EMBL" id="CP120631">
    <property type="protein sequence ID" value="WEW61493.1"/>
    <property type="molecule type" value="Genomic_DNA"/>
</dbReference>
<feature type="region of interest" description="Disordered" evidence="4">
    <location>
        <begin position="996"/>
        <end position="1017"/>
    </location>
</feature>
<feature type="compositionally biased region" description="Low complexity" evidence="4">
    <location>
        <begin position="809"/>
        <end position="823"/>
    </location>
</feature>
<feature type="compositionally biased region" description="Polar residues" evidence="4">
    <location>
        <begin position="625"/>
        <end position="635"/>
    </location>
</feature>
<comment type="subcellular location">
    <subcellularLocation>
        <location evidence="1">Cytoplasm</location>
        <location evidence="1">Cytoskeleton</location>
    </subcellularLocation>
</comment>
<organism evidence="6 7">
    <name type="scientific">Emydomyces testavorans</name>
    <dbReference type="NCBI Taxonomy" id="2070801"/>
    <lineage>
        <taxon>Eukaryota</taxon>
        <taxon>Fungi</taxon>
        <taxon>Dikarya</taxon>
        <taxon>Ascomycota</taxon>
        <taxon>Pezizomycotina</taxon>
        <taxon>Eurotiomycetes</taxon>
        <taxon>Eurotiomycetidae</taxon>
        <taxon>Onygenales</taxon>
        <taxon>Nannizziopsiaceae</taxon>
        <taxon>Emydomyces</taxon>
    </lineage>
</organism>
<dbReference type="GO" id="GO:0005856">
    <property type="term" value="C:cytoskeleton"/>
    <property type="evidence" value="ECO:0007669"/>
    <property type="project" value="UniProtKB-SubCell"/>
</dbReference>
<sequence>MAEHPFKPLTPALRLAPSTPRTRSPSPRRPRSPERRNQFLALELDPLLSNLSPQSTLRALSAAEAVPSDENTPSDALKKSIANVSTLERAFGIRAALAAQILREWYAEILSWSWASKHEAGLGKGFVPPSTFSTGGLATNEFQHCYFGSLPARVVEQYENRVDEIRDDMDALDVEELKEHVLNVHIPSRSRPISSYSTVSIEVKPLSYVQLSDFTAVVTATILQALPVLSKLNNLLATWDVRLIVLRQIPNLLQGLKEVRSAIDTALARLKLGMLPELDDELFSKESFATARRKLEREILALGGQMDRILDELEGRPDSLPESWIDDMEAIETDFAIWASQAQEMAIENDWKRSLEARELTTPKPTKITQVGDNISDLCPKILQSLEMPVSADKHGIPGKSVPGGTGPTVAQPPSASIPATDREWPILTESKNKRYGSVSPVGATDTNSLSDAKSDEMANLNQPDTLCSSSLLSLENQPASRPGEQPSLQPATASSKYSGTDDEHRLQALSMDNQTHDTIDSSKSFSQSIRSSTPARINDLQISENFGSPPVVDSSTSTERIKIDDNQCRDPSSDLGFISEQETKINDQRSIRRNQSLPLEQYIDNRVLLASNDMDVCSTCSVSEAERPSTSSTEAHLRSKQVSKDFTEDSSSSDLAKAKPMNGEHLESFCHFSENRSCCDDASDDTCSVSSLPGFSSSPQDSVSSDRETPSPPSPTLLTPPDSSNLITPSNSYNAPIPTTAVKLTSHPPYMISDKSPEDHLEKKISSILTTIPARIHLSSTPVNNSNETSAENHPQVVQRPNREESSSTRPTTPTPTLTLTPAYNRPKRRQLREGDNPVRLYHLHRGGKQPPLKLFVRLVGEEGERVMVRVGGGWADLAEYLREYVMHHGRRRMLSENKLEVQEIPNTSPPYRLSPPHRSPGRLVNGRTTPISRPGSAFDIRPTSPLVIRKTRPSNASGAVRPTLTVANLEKASEAADPGSFPLTRRRLSISSTTSMFSSTPLGLAGPTPKSRNVSMSPESEAWVEDMMGQARKTSATLRSKLSIGSLRNCRPSPMAENVPQFKGRLEANARRVSDFARPPSDSGGSSNKRVFLKGLNKAKA</sequence>
<feature type="domain" description="GAR" evidence="5">
    <location>
        <begin position="816"/>
        <end position="890"/>
    </location>
</feature>
<evidence type="ECO:0000313" key="6">
    <source>
        <dbReference type="EMBL" id="WEW61493.1"/>
    </source>
</evidence>
<gene>
    <name evidence="6" type="ORF">PRK78_006983</name>
</gene>
<evidence type="ECO:0000259" key="5">
    <source>
        <dbReference type="PROSITE" id="PS51460"/>
    </source>
</evidence>
<feature type="region of interest" description="Disordered" evidence="4">
    <location>
        <begin position="780"/>
        <end position="837"/>
    </location>
</feature>
<feature type="compositionally biased region" description="Polar residues" evidence="4">
    <location>
        <begin position="780"/>
        <end position="794"/>
    </location>
</feature>
<name>A0AAF0DNJ6_9EURO</name>
<evidence type="ECO:0000256" key="1">
    <source>
        <dbReference type="ARBA" id="ARBA00004245"/>
    </source>
</evidence>
<reference evidence="6" key="1">
    <citation type="submission" date="2023-03" db="EMBL/GenBank/DDBJ databases">
        <title>Emydomyces testavorans Genome Sequence.</title>
        <authorList>
            <person name="Hoyer L."/>
        </authorList>
    </citation>
    <scope>NUCLEOTIDE SEQUENCE</scope>
    <source>
        <strain evidence="6">16-2883</strain>
    </source>
</reference>
<evidence type="ECO:0000313" key="7">
    <source>
        <dbReference type="Proteomes" id="UP001219355"/>
    </source>
</evidence>
<proteinExistence type="predicted"/>
<feature type="region of interest" description="Disordered" evidence="4">
    <location>
        <begin position="625"/>
        <end position="661"/>
    </location>
</feature>
<dbReference type="InterPro" id="IPR003108">
    <property type="entry name" value="GAR_dom"/>
</dbReference>
<feature type="region of interest" description="Disordered" evidence="4">
    <location>
        <begin position="514"/>
        <end position="561"/>
    </location>
</feature>
<dbReference type="InterPro" id="IPR036534">
    <property type="entry name" value="GAR_dom_sf"/>
</dbReference>
<feature type="region of interest" description="Disordered" evidence="4">
    <location>
        <begin position="690"/>
        <end position="741"/>
    </location>
</feature>
<feature type="region of interest" description="Disordered" evidence="4">
    <location>
        <begin position="1072"/>
        <end position="1103"/>
    </location>
</feature>
<keyword evidence="7" id="KW-1185">Reference proteome</keyword>
<feature type="compositionally biased region" description="Low complexity" evidence="4">
    <location>
        <begin position="690"/>
        <end position="704"/>
    </location>
</feature>
<evidence type="ECO:0000256" key="3">
    <source>
        <dbReference type="ARBA" id="ARBA00023212"/>
    </source>
</evidence>
<dbReference type="AlphaFoldDB" id="A0AAF0DNJ6"/>
<feature type="region of interest" description="Disordered" evidence="4">
    <location>
        <begin position="1"/>
        <end position="37"/>
    </location>
</feature>
<dbReference type="Pfam" id="PF02187">
    <property type="entry name" value="GAS2"/>
    <property type="match status" value="1"/>
</dbReference>
<dbReference type="SUPFAM" id="SSF143575">
    <property type="entry name" value="GAS2 domain-like"/>
    <property type="match status" value="1"/>
</dbReference>
<feature type="compositionally biased region" description="Polar residues" evidence="4">
    <location>
        <begin position="487"/>
        <end position="499"/>
    </location>
</feature>
<protein>
    <recommendedName>
        <fullName evidence="5">GAR domain-containing protein</fullName>
    </recommendedName>
</protein>